<dbReference type="CDD" id="cd11386">
    <property type="entry name" value="MCP_signal"/>
    <property type="match status" value="1"/>
</dbReference>
<evidence type="ECO:0000256" key="7">
    <source>
        <dbReference type="SAM" id="Phobius"/>
    </source>
</evidence>
<dbReference type="GO" id="GO:0007165">
    <property type="term" value="P:signal transduction"/>
    <property type="evidence" value="ECO:0007669"/>
    <property type="project" value="UniProtKB-KW"/>
</dbReference>
<proteinExistence type="inferred from homology"/>
<evidence type="ECO:0000256" key="4">
    <source>
        <dbReference type="ARBA" id="ARBA00029447"/>
    </source>
</evidence>
<dbReference type="PRINTS" id="PR00260">
    <property type="entry name" value="CHEMTRNSDUCR"/>
</dbReference>
<dbReference type="GO" id="GO:0005886">
    <property type="term" value="C:plasma membrane"/>
    <property type="evidence" value="ECO:0007669"/>
    <property type="project" value="UniProtKB-SubCell"/>
</dbReference>
<comment type="subcellular location">
    <subcellularLocation>
        <location evidence="1">Cell inner membrane</location>
        <topology evidence="1">Multi-pass membrane protein</topology>
    </subcellularLocation>
</comment>
<dbReference type="InterPro" id="IPR024478">
    <property type="entry name" value="HlyB_4HB_MCP"/>
</dbReference>
<dbReference type="PANTHER" id="PTHR32089:SF120">
    <property type="entry name" value="METHYL-ACCEPTING CHEMOTAXIS PROTEIN TLPQ"/>
    <property type="match status" value="1"/>
</dbReference>
<keyword evidence="6" id="KW-0175">Coiled coil</keyword>
<dbReference type="Proteomes" id="UP000281725">
    <property type="component" value="Unassembled WGS sequence"/>
</dbReference>
<evidence type="ECO:0000256" key="3">
    <source>
        <dbReference type="ARBA" id="ARBA00023224"/>
    </source>
</evidence>
<dbReference type="Pfam" id="PF12729">
    <property type="entry name" value="4HB_MCP_1"/>
    <property type="match status" value="1"/>
</dbReference>
<keyword evidence="7" id="KW-0472">Membrane</keyword>
<evidence type="ECO:0000259" key="9">
    <source>
        <dbReference type="PROSITE" id="PS50192"/>
    </source>
</evidence>
<dbReference type="GO" id="GO:0006935">
    <property type="term" value="P:chemotaxis"/>
    <property type="evidence" value="ECO:0007669"/>
    <property type="project" value="InterPro"/>
</dbReference>
<feature type="domain" description="Methyl-accepting transducer" evidence="8">
    <location>
        <begin position="274"/>
        <end position="510"/>
    </location>
</feature>
<dbReference type="SMART" id="SM00283">
    <property type="entry name" value="MA"/>
    <property type="match status" value="1"/>
</dbReference>
<dbReference type="PANTHER" id="PTHR32089">
    <property type="entry name" value="METHYL-ACCEPTING CHEMOTAXIS PROTEIN MCPB"/>
    <property type="match status" value="1"/>
</dbReference>
<dbReference type="CDD" id="cd06225">
    <property type="entry name" value="HAMP"/>
    <property type="match status" value="1"/>
</dbReference>
<comment type="similarity">
    <text evidence="4">Belongs to the methyl-accepting chemotaxis (MCP) protein family.</text>
</comment>
<name>A0A3A9IL41_AERVE</name>
<dbReference type="PROSITE" id="PS50192">
    <property type="entry name" value="T_SNARE"/>
    <property type="match status" value="1"/>
</dbReference>
<dbReference type="Gene3D" id="1.10.287.950">
    <property type="entry name" value="Methyl-accepting chemotaxis protein"/>
    <property type="match status" value="1"/>
</dbReference>
<dbReference type="InterPro" id="IPR000727">
    <property type="entry name" value="T_SNARE_dom"/>
</dbReference>
<evidence type="ECO:0000259" key="8">
    <source>
        <dbReference type="PROSITE" id="PS50111"/>
    </source>
</evidence>
<dbReference type="InterPro" id="IPR003660">
    <property type="entry name" value="HAMP_dom"/>
</dbReference>
<dbReference type="Pfam" id="PF00015">
    <property type="entry name" value="MCPsignal"/>
    <property type="match status" value="1"/>
</dbReference>
<dbReference type="InterPro" id="IPR004089">
    <property type="entry name" value="MCPsignal_dom"/>
</dbReference>
<evidence type="ECO:0000256" key="6">
    <source>
        <dbReference type="SAM" id="Coils"/>
    </source>
</evidence>
<dbReference type="PROSITE" id="PS50885">
    <property type="entry name" value="HAMP"/>
    <property type="match status" value="1"/>
</dbReference>
<dbReference type="SMART" id="SM00304">
    <property type="entry name" value="HAMP"/>
    <property type="match status" value="2"/>
</dbReference>
<dbReference type="EMBL" id="RAWX01000001">
    <property type="protein sequence ID" value="RKJ91585.1"/>
    <property type="molecule type" value="Genomic_DNA"/>
</dbReference>
<dbReference type="InterPro" id="IPR004090">
    <property type="entry name" value="Chemotax_Me-accpt_rcpt"/>
</dbReference>
<evidence type="ECO:0000259" key="10">
    <source>
        <dbReference type="PROSITE" id="PS50885"/>
    </source>
</evidence>
<feature type="domain" description="HAMP" evidence="10">
    <location>
        <begin position="215"/>
        <end position="269"/>
    </location>
</feature>
<feature type="domain" description="T-SNARE coiled-coil homology" evidence="9">
    <location>
        <begin position="461"/>
        <end position="523"/>
    </location>
</feature>
<evidence type="ECO:0000256" key="2">
    <source>
        <dbReference type="ARBA" id="ARBA00022519"/>
    </source>
</evidence>
<dbReference type="RefSeq" id="WP_120414206.1">
    <property type="nucleotide sequence ID" value="NZ_JAPEHI010000001.1"/>
</dbReference>
<dbReference type="GO" id="GO:0004888">
    <property type="term" value="F:transmembrane signaling receptor activity"/>
    <property type="evidence" value="ECO:0007669"/>
    <property type="project" value="InterPro"/>
</dbReference>
<evidence type="ECO:0000313" key="11">
    <source>
        <dbReference type="EMBL" id="RKJ91585.1"/>
    </source>
</evidence>
<dbReference type="PROSITE" id="PS50111">
    <property type="entry name" value="CHEMOTAXIS_TRANSDUC_2"/>
    <property type="match status" value="1"/>
</dbReference>
<keyword evidence="2" id="KW-0997">Cell inner membrane</keyword>
<accession>A0A3A9IL41</accession>
<reference evidence="11 12" key="1">
    <citation type="submission" date="2018-09" db="EMBL/GenBank/DDBJ databases">
        <title>Genome sequencing of Aeromonas veronii MS-17-88.</title>
        <authorList>
            <person name="Tekedar H.C."/>
            <person name="Arick M.A."/>
            <person name="Hsu C.-Y."/>
            <person name="Thrash A."/>
            <person name="Karsi A."/>
            <person name="Lawrence M.L."/>
            <person name="Abdelhamed H."/>
        </authorList>
    </citation>
    <scope>NUCLEOTIDE SEQUENCE [LARGE SCALE GENOMIC DNA]</scope>
    <source>
        <strain evidence="11 12">MS 17-88</strain>
    </source>
</reference>
<keyword evidence="7" id="KW-1133">Transmembrane helix</keyword>
<evidence type="ECO:0000256" key="5">
    <source>
        <dbReference type="PROSITE-ProRule" id="PRU00284"/>
    </source>
</evidence>
<evidence type="ECO:0000256" key="1">
    <source>
        <dbReference type="ARBA" id="ARBA00004429"/>
    </source>
</evidence>
<keyword evidence="7" id="KW-0812">Transmembrane</keyword>
<dbReference type="Pfam" id="PF00672">
    <property type="entry name" value="HAMP"/>
    <property type="match status" value="1"/>
</dbReference>
<keyword evidence="2" id="KW-1003">Cell membrane</keyword>
<gene>
    <name evidence="11" type="ORF">D6R50_02940</name>
</gene>
<feature type="coiled-coil region" evidence="6">
    <location>
        <begin position="296"/>
        <end position="323"/>
    </location>
</feature>
<keyword evidence="3 5" id="KW-0807">Transducer</keyword>
<organism evidence="11 12">
    <name type="scientific">Aeromonas veronii</name>
    <dbReference type="NCBI Taxonomy" id="654"/>
    <lineage>
        <taxon>Bacteria</taxon>
        <taxon>Pseudomonadati</taxon>
        <taxon>Pseudomonadota</taxon>
        <taxon>Gammaproteobacteria</taxon>
        <taxon>Aeromonadales</taxon>
        <taxon>Aeromonadaceae</taxon>
        <taxon>Aeromonas</taxon>
    </lineage>
</organism>
<dbReference type="SUPFAM" id="SSF58104">
    <property type="entry name" value="Methyl-accepting chemotaxis protein (MCP) signaling domain"/>
    <property type="match status" value="1"/>
</dbReference>
<protein>
    <submittedName>
        <fullName evidence="11">Methyl-accepting chemotaxis protein</fullName>
    </submittedName>
</protein>
<dbReference type="FunFam" id="1.10.287.950:FF:000001">
    <property type="entry name" value="Methyl-accepting chemotaxis sensory transducer"/>
    <property type="match status" value="1"/>
</dbReference>
<sequence>MRKSMTIGNKLITVFSALVVLMLGFAWFSVTQLSNIYRDTTEITNNVIPSIRASSQMHTALLDARRAELSMLIGIQDSDQSAISTNKQRFESSKRDFEAAQQQYSKMDFVSERDKQYFENLVAAASDYFSVHSILLTAVEQGDMTKAKSLINNESKQALEKAGQDALSLRAENDRIAHEMDAHDKVVYDNAKTLSISMGAGTVVFVILAALLLIRQIRNPIMVLLEQIHQVSAGNLTSKLDMKVFSHDELGMLAKGLNEMQDNLRMLVNEVSSSVVQLGSATEEISAVALQSAHNMDGQKHELNQLATAMNEMQATVQEVARNTNDAASAATQASTTALQGSNTVNNSIVRIEKVAESIEHTAVVIRQLGDDSRNIGMVLEVIQSIAEQTNLLALNAAIEAARAGEQGRGFAVVADEVRTLAKRTQDSTSQINGIISELQERANEAGATMQQSQTMMVETVTIAREAGASISEISSAVSSISHMNIQIATATEEQGAVSEELNRNVVNISNASEEVAAGAKQMSQACHDLNHLATQLQDVVRKFRI</sequence>
<evidence type="ECO:0000313" key="12">
    <source>
        <dbReference type="Proteomes" id="UP000281725"/>
    </source>
</evidence>
<comment type="caution">
    <text evidence="11">The sequence shown here is derived from an EMBL/GenBank/DDBJ whole genome shotgun (WGS) entry which is preliminary data.</text>
</comment>
<dbReference type="AlphaFoldDB" id="A0A3A9IL41"/>
<feature type="transmembrane region" description="Helical" evidence="7">
    <location>
        <begin position="194"/>
        <end position="214"/>
    </location>
</feature>